<name>A0A3P6P9J7_ANISI</name>
<dbReference type="PANTHER" id="PTHR23346:SF7">
    <property type="entry name" value="STALLED RIBOSOME SENSOR GCN1"/>
    <property type="match status" value="1"/>
</dbReference>
<dbReference type="EMBL" id="UYRR01023804">
    <property type="protein sequence ID" value="VDK33039.1"/>
    <property type="molecule type" value="Genomic_DNA"/>
</dbReference>
<dbReference type="Proteomes" id="UP000267096">
    <property type="component" value="Unassembled WGS sequence"/>
</dbReference>
<dbReference type="GO" id="GO:0006417">
    <property type="term" value="P:regulation of translation"/>
    <property type="evidence" value="ECO:0007669"/>
    <property type="project" value="TreeGrafter"/>
</dbReference>
<dbReference type="Gene3D" id="1.25.10.10">
    <property type="entry name" value="Leucine-rich Repeat Variant"/>
    <property type="match status" value="1"/>
</dbReference>
<organism evidence="2 3">
    <name type="scientific">Anisakis simplex</name>
    <name type="common">Herring worm</name>
    <dbReference type="NCBI Taxonomy" id="6269"/>
    <lineage>
        <taxon>Eukaryota</taxon>
        <taxon>Metazoa</taxon>
        <taxon>Ecdysozoa</taxon>
        <taxon>Nematoda</taxon>
        <taxon>Chromadorea</taxon>
        <taxon>Rhabditida</taxon>
        <taxon>Spirurina</taxon>
        <taxon>Ascaridomorpha</taxon>
        <taxon>Ascaridoidea</taxon>
        <taxon>Anisakidae</taxon>
        <taxon>Anisakis</taxon>
        <taxon>Anisakis simplex complex</taxon>
    </lineage>
</organism>
<dbReference type="PANTHER" id="PTHR23346">
    <property type="entry name" value="TRANSLATIONAL ACTIVATOR GCN1-RELATED"/>
    <property type="match status" value="1"/>
</dbReference>
<evidence type="ECO:0000313" key="3">
    <source>
        <dbReference type="Proteomes" id="UP000267096"/>
    </source>
</evidence>
<accession>A0A3P6P9J7</accession>
<dbReference type="AlphaFoldDB" id="A0A3P6P9J7"/>
<dbReference type="InterPro" id="IPR011989">
    <property type="entry name" value="ARM-like"/>
</dbReference>
<evidence type="ECO:0000313" key="2">
    <source>
        <dbReference type="EMBL" id="VDK33039.1"/>
    </source>
</evidence>
<dbReference type="GO" id="GO:0019887">
    <property type="term" value="F:protein kinase regulator activity"/>
    <property type="evidence" value="ECO:0007669"/>
    <property type="project" value="TreeGrafter"/>
</dbReference>
<dbReference type="OrthoDB" id="5823381at2759"/>
<dbReference type="GO" id="GO:0034198">
    <property type="term" value="P:cellular response to amino acid starvation"/>
    <property type="evidence" value="ECO:0007669"/>
    <property type="project" value="TreeGrafter"/>
</dbReference>
<proteinExistence type="predicted"/>
<dbReference type="SUPFAM" id="SSF48371">
    <property type="entry name" value="ARM repeat"/>
    <property type="match status" value="1"/>
</dbReference>
<reference evidence="2 3" key="1">
    <citation type="submission" date="2018-11" db="EMBL/GenBank/DDBJ databases">
        <authorList>
            <consortium name="Pathogen Informatics"/>
        </authorList>
    </citation>
    <scope>NUCLEOTIDE SEQUENCE [LARGE SCALE GENOMIC DNA]</scope>
</reference>
<evidence type="ECO:0000256" key="1">
    <source>
        <dbReference type="ARBA" id="ARBA00022737"/>
    </source>
</evidence>
<feature type="non-terminal residue" evidence="2">
    <location>
        <position position="75"/>
    </location>
</feature>
<sequence length="75" mass="8340">MWTLAQLLDKVDSLLRPFLPQLQSTFLKALQEPTSRKVRLYSGGALSRLLTIHPKPEPIAAELIKLLANSDDASL</sequence>
<dbReference type="GO" id="GO:0005829">
    <property type="term" value="C:cytosol"/>
    <property type="evidence" value="ECO:0007669"/>
    <property type="project" value="TreeGrafter"/>
</dbReference>
<keyword evidence="1" id="KW-0677">Repeat</keyword>
<protein>
    <submittedName>
        <fullName evidence="2">Uncharacterized protein</fullName>
    </submittedName>
</protein>
<keyword evidence="3" id="KW-1185">Reference proteome</keyword>
<dbReference type="InterPro" id="IPR016024">
    <property type="entry name" value="ARM-type_fold"/>
</dbReference>
<gene>
    <name evidence="2" type="ORF">ASIM_LOCUS8588</name>
</gene>